<dbReference type="Pfam" id="PF12832">
    <property type="entry name" value="MFS_1_like"/>
    <property type="match status" value="2"/>
</dbReference>
<accession>A0A1X2ILY4</accession>
<feature type="transmembrane region" description="Helical" evidence="6">
    <location>
        <begin position="7"/>
        <end position="28"/>
    </location>
</feature>
<proteinExistence type="predicted"/>
<dbReference type="Proteomes" id="UP000193560">
    <property type="component" value="Unassembled WGS sequence"/>
</dbReference>
<dbReference type="GO" id="GO:0016020">
    <property type="term" value="C:membrane"/>
    <property type="evidence" value="ECO:0007669"/>
    <property type="project" value="UniProtKB-SubCell"/>
</dbReference>
<feature type="transmembrane region" description="Helical" evidence="6">
    <location>
        <begin position="511"/>
        <end position="536"/>
    </location>
</feature>
<dbReference type="Gene3D" id="1.20.1250.20">
    <property type="entry name" value="MFS general substrate transporter like domains"/>
    <property type="match status" value="2"/>
</dbReference>
<comment type="caution">
    <text evidence="8">The sequence shown here is derived from an EMBL/GenBank/DDBJ whole genome shotgun (WGS) entry which is preliminary data.</text>
</comment>
<feature type="transmembrane region" description="Helical" evidence="6">
    <location>
        <begin position="65"/>
        <end position="88"/>
    </location>
</feature>
<sequence>MLFWPKFLTIAYGVATSVHVFLPLYFFHLLHFNYYRISILLSIALTTRTVACGFWTAWVDQREPVLHGVLTSLLTALGAASLVLLLSIPPDTWLSWPAAILCMILDGWFFQPLGCLIDSAIIKILGDHRLLYESERRWGKLSLGITALGIGCFLDDDHDFDTLMGTVVIGCAAQFLLSLSTTVQPADPVLLGVQPDEHFMETSPLLSKPPLSPQYYVDDHINPHQPQRLYIHHHHHHHHHHHITDRRNSHDEQISHLYNESIHADENIAATATSPLFESATTSPYYYSSYKPYSLFGDHLSHISEEDINMLQQIPSTPPRAPSILSNKTNKTNIYAYLICVPQPPTPLQSDSSDGGYSSTMAHSSSLSPLSPQSPRSPLPSSHYNSIDRSDGIYINNNSTISDSVTAAPSLSDTTFMSMSLALLPFPPGDIPMIVLISIFPRFRPESFHPASEPPPPPSRHHQPQHQHQHQHNQQQQVQIHQSVDLENNAQYQGNSKDDAEDNANHMEQSYLLIMSNCFILGLVYAPMILWAPLIYYDYFNLPMHTVGLMILIGCLSDMVISHYAPLTLERFPLRNCALVAHLILMMCVFVYLWLPSGQEQHWWSLFCLFILHVTQSSTIQMIWLTASCQVDLLYLTSCQDRMMLRGKMSALYSSFGPAFGSLLMGWLVTLGWSFQSIYFFTLLLIPFSASLTLGWC</sequence>
<keyword evidence="2 6" id="KW-0812">Transmembrane</keyword>
<feature type="region of interest" description="Disordered" evidence="5">
    <location>
        <begin position="347"/>
        <end position="385"/>
    </location>
</feature>
<evidence type="ECO:0000313" key="9">
    <source>
        <dbReference type="Proteomes" id="UP000193560"/>
    </source>
</evidence>
<dbReference type="STRING" id="90262.A0A1X2ILY4"/>
<dbReference type="AlphaFoldDB" id="A0A1X2ILY4"/>
<evidence type="ECO:0000256" key="4">
    <source>
        <dbReference type="ARBA" id="ARBA00023136"/>
    </source>
</evidence>
<keyword evidence="9" id="KW-1185">Reference proteome</keyword>
<protein>
    <recommendedName>
        <fullName evidence="7">Major facilitator superfamily associated domain-containing protein</fullName>
    </recommendedName>
</protein>
<feature type="transmembrane region" description="Helical" evidence="6">
    <location>
        <begin position="601"/>
        <end position="625"/>
    </location>
</feature>
<feature type="domain" description="Major facilitator superfamily associated" evidence="7">
    <location>
        <begin position="10"/>
        <end position="181"/>
    </location>
</feature>
<evidence type="ECO:0000259" key="7">
    <source>
        <dbReference type="Pfam" id="PF12832"/>
    </source>
</evidence>
<evidence type="ECO:0000256" key="1">
    <source>
        <dbReference type="ARBA" id="ARBA00004141"/>
    </source>
</evidence>
<dbReference type="OrthoDB" id="2286425at2759"/>
<evidence type="ECO:0000256" key="6">
    <source>
        <dbReference type="SAM" id="Phobius"/>
    </source>
</evidence>
<feature type="region of interest" description="Disordered" evidence="5">
    <location>
        <begin position="447"/>
        <end position="479"/>
    </location>
</feature>
<gene>
    <name evidence="8" type="ORF">BCR42DRAFT_412962</name>
</gene>
<feature type="transmembrane region" description="Helical" evidence="6">
    <location>
        <begin position="577"/>
        <end position="595"/>
    </location>
</feature>
<keyword evidence="3 6" id="KW-1133">Transmembrane helix</keyword>
<name>A0A1X2ILY4_9FUNG</name>
<keyword evidence="4 6" id="KW-0472">Membrane</keyword>
<dbReference type="InterPro" id="IPR024989">
    <property type="entry name" value="MFS_assoc_dom"/>
</dbReference>
<feature type="transmembrane region" description="Helical" evidence="6">
    <location>
        <begin position="651"/>
        <end position="672"/>
    </location>
</feature>
<feature type="compositionally biased region" description="Polar residues" evidence="5">
    <location>
        <begin position="348"/>
        <end position="363"/>
    </location>
</feature>
<dbReference type="InterPro" id="IPR036259">
    <property type="entry name" value="MFS_trans_sf"/>
</dbReference>
<evidence type="ECO:0000256" key="2">
    <source>
        <dbReference type="ARBA" id="ARBA00022692"/>
    </source>
</evidence>
<feature type="transmembrane region" description="Helical" evidence="6">
    <location>
        <begin position="678"/>
        <end position="696"/>
    </location>
</feature>
<feature type="domain" description="Major facilitator superfamily associated" evidence="7">
    <location>
        <begin position="481"/>
        <end position="669"/>
    </location>
</feature>
<feature type="transmembrane region" description="Helical" evidence="6">
    <location>
        <begin position="542"/>
        <end position="565"/>
    </location>
</feature>
<feature type="compositionally biased region" description="Basic residues" evidence="5">
    <location>
        <begin position="459"/>
        <end position="471"/>
    </location>
</feature>
<dbReference type="SUPFAM" id="SSF103473">
    <property type="entry name" value="MFS general substrate transporter"/>
    <property type="match status" value="2"/>
</dbReference>
<feature type="transmembrane region" description="Helical" evidence="6">
    <location>
        <begin position="94"/>
        <end position="117"/>
    </location>
</feature>
<dbReference type="CDD" id="cd06174">
    <property type="entry name" value="MFS"/>
    <property type="match status" value="1"/>
</dbReference>
<evidence type="ECO:0000313" key="8">
    <source>
        <dbReference type="EMBL" id="ORZ18013.1"/>
    </source>
</evidence>
<feature type="compositionally biased region" description="Low complexity" evidence="5">
    <location>
        <begin position="364"/>
        <end position="382"/>
    </location>
</feature>
<evidence type="ECO:0000256" key="3">
    <source>
        <dbReference type="ARBA" id="ARBA00022989"/>
    </source>
</evidence>
<dbReference type="EMBL" id="MCGE01000009">
    <property type="protein sequence ID" value="ORZ18013.1"/>
    <property type="molecule type" value="Genomic_DNA"/>
</dbReference>
<evidence type="ECO:0000256" key="5">
    <source>
        <dbReference type="SAM" id="MobiDB-lite"/>
    </source>
</evidence>
<feature type="transmembrane region" description="Helical" evidence="6">
    <location>
        <begin position="34"/>
        <end position="58"/>
    </location>
</feature>
<comment type="subcellular location">
    <subcellularLocation>
        <location evidence="1">Membrane</location>
        <topology evidence="1">Multi-pass membrane protein</topology>
    </subcellularLocation>
</comment>
<organism evidence="8 9">
    <name type="scientific">Absidia repens</name>
    <dbReference type="NCBI Taxonomy" id="90262"/>
    <lineage>
        <taxon>Eukaryota</taxon>
        <taxon>Fungi</taxon>
        <taxon>Fungi incertae sedis</taxon>
        <taxon>Mucoromycota</taxon>
        <taxon>Mucoromycotina</taxon>
        <taxon>Mucoromycetes</taxon>
        <taxon>Mucorales</taxon>
        <taxon>Cunninghamellaceae</taxon>
        <taxon>Absidia</taxon>
    </lineage>
</organism>
<reference evidence="8 9" key="1">
    <citation type="submission" date="2016-07" db="EMBL/GenBank/DDBJ databases">
        <title>Pervasive Adenine N6-methylation of Active Genes in Fungi.</title>
        <authorList>
            <consortium name="DOE Joint Genome Institute"/>
            <person name="Mondo S.J."/>
            <person name="Dannebaum R.O."/>
            <person name="Kuo R.C."/>
            <person name="Labutti K."/>
            <person name="Haridas S."/>
            <person name="Kuo A."/>
            <person name="Salamov A."/>
            <person name="Ahrendt S.R."/>
            <person name="Lipzen A."/>
            <person name="Sullivan W."/>
            <person name="Andreopoulos W.B."/>
            <person name="Clum A."/>
            <person name="Lindquist E."/>
            <person name="Daum C."/>
            <person name="Ramamoorthy G.K."/>
            <person name="Gryganskyi A."/>
            <person name="Culley D."/>
            <person name="Magnuson J.K."/>
            <person name="James T.Y."/>
            <person name="O'Malley M.A."/>
            <person name="Stajich J.E."/>
            <person name="Spatafora J.W."/>
            <person name="Visel A."/>
            <person name="Grigoriev I.V."/>
        </authorList>
    </citation>
    <scope>NUCLEOTIDE SEQUENCE [LARGE SCALE GENOMIC DNA]</scope>
    <source>
        <strain evidence="8 9">NRRL 1336</strain>
    </source>
</reference>